<evidence type="ECO:0000256" key="6">
    <source>
        <dbReference type="ARBA" id="ARBA00023136"/>
    </source>
</evidence>
<comment type="caution">
    <text evidence="9">The sequence shown here is derived from an EMBL/GenBank/DDBJ whole genome shotgun (WGS) entry which is preliminary data.</text>
</comment>
<keyword evidence="10" id="KW-1185">Reference proteome</keyword>
<gene>
    <name evidence="9" type="ORF">IMCC3088_1231</name>
</gene>
<keyword evidence="9" id="KW-0449">Lipoprotein</keyword>
<comment type="subcellular location">
    <subcellularLocation>
        <location evidence="1">Cell membrane</location>
        <topology evidence="1">Multi-pass membrane protein</topology>
    </subcellularLocation>
</comment>
<evidence type="ECO:0000313" key="9">
    <source>
        <dbReference type="EMBL" id="EGG29853.1"/>
    </source>
</evidence>
<evidence type="ECO:0000259" key="7">
    <source>
        <dbReference type="Pfam" id="PF02687"/>
    </source>
</evidence>
<evidence type="ECO:0000256" key="4">
    <source>
        <dbReference type="ARBA" id="ARBA00022692"/>
    </source>
</evidence>
<accession>F3L1D5</accession>
<dbReference type="Pfam" id="PF12704">
    <property type="entry name" value="MacB_PCD"/>
    <property type="match status" value="1"/>
</dbReference>
<feature type="domain" description="ABC3 transporter permease C-terminal" evidence="7">
    <location>
        <begin position="260"/>
        <end position="392"/>
    </location>
</feature>
<evidence type="ECO:0000256" key="2">
    <source>
        <dbReference type="ARBA" id="ARBA00005236"/>
    </source>
</evidence>
<evidence type="ECO:0000256" key="5">
    <source>
        <dbReference type="ARBA" id="ARBA00022989"/>
    </source>
</evidence>
<dbReference type="EMBL" id="AEIG01000029">
    <property type="protein sequence ID" value="EGG29853.1"/>
    <property type="molecule type" value="Genomic_DNA"/>
</dbReference>
<organism evidence="9 10">
    <name type="scientific">Aequoribacter fuscus</name>
    <dbReference type="NCBI Taxonomy" id="2518989"/>
    <lineage>
        <taxon>Bacteria</taxon>
        <taxon>Pseudomonadati</taxon>
        <taxon>Pseudomonadota</taxon>
        <taxon>Gammaproteobacteria</taxon>
        <taxon>Cellvibrionales</taxon>
        <taxon>Halieaceae</taxon>
        <taxon>Aequoribacter</taxon>
    </lineage>
</organism>
<keyword evidence="3" id="KW-1003">Cell membrane</keyword>
<reference evidence="9 10" key="1">
    <citation type="journal article" date="2011" name="J. Bacteriol.">
        <title>Genome sequence of strain IMCC3088, a proteorhodopsin-containing marine bacterium belonging to the OM60/NOR5 clade.</title>
        <authorList>
            <person name="Jang Y."/>
            <person name="Oh H.M."/>
            <person name="Kang I."/>
            <person name="Lee K."/>
            <person name="Yang S.J."/>
            <person name="Cho J.C."/>
        </authorList>
    </citation>
    <scope>NUCLEOTIDE SEQUENCE [LARGE SCALE GENOMIC DNA]</scope>
    <source>
        <strain evidence="9 10">IMCC3088</strain>
    </source>
</reference>
<dbReference type="eggNOG" id="COG4591">
    <property type="taxonomic scope" value="Bacteria"/>
</dbReference>
<evidence type="ECO:0000313" key="10">
    <source>
        <dbReference type="Proteomes" id="UP000005615"/>
    </source>
</evidence>
<dbReference type="GO" id="GO:0044874">
    <property type="term" value="P:lipoprotein localization to outer membrane"/>
    <property type="evidence" value="ECO:0007669"/>
    <property type="project" value="TreeGrafter"/>
</dbReference>
<keyword evidence="5" id="KW-1133">Transmembrane helix</keyword>
<dbReference type="PANTHER" id="PTHR30489">
    <property type="entry name" value="LIPOPROTEIN-RELEASING SYSTEM TRANSMEMBRANE PROTEIN LOLE"/>
    <property type="match status" value="1"/>
</dbReference>
<dbReference type="GO" id="GO:0098797">
    <property type="term" value="C:plasma membrane protein complex"/>
    <property type="evidence" value="ECO:0007669"/>
    <property type="project" value="TreeGrafter"/>
</dbReference>
<dbReference type="OrthoDB" id="9808461at2"/>
<dbReference type="PANTHER" id="PTHR30489:SF0">
    <property type="entry name" value="LIPOPROTEIN-RELEASING SYSTEM TRANSMEMBRANE PROTEIN LOLE"/>
    <property type="match status" value="1"/>
</dbReference>
<dbReference type="AlphaFoldDB" id="F3L1D5"/>
<comment type="similarity">
    <text evidence="2">Belongs to the ABC-4 integral membrane protein family. LolC/E subfamily.</text>
</comment>
<evidence type="ECO:0000256" key="3">
    <source>
        <dbReference type="ARBA" id="ARBA00022475"/>
    </source>
</evidence>
<sequence length="400" mass="42803">MNLKFRLGIALRYVLTREQAPLSRFLSLLSVTGLVLAVALMAVVMSVMNGFDREMRTRVLAVIPHVSVMGAGGLEPSDLAEQLLSNADVQSVTPFVELQGLVQNGKQVEAFVGVGVSDPSSWLLPGMISNDKPKPGVWVGERLGQRLNASVGDRVSVVIPDSGDQKARAYTVTIAGWLSTQTEADDALILLPLQDAQRFVGYDSVKVSGLKVQLQDVFLAPWFAQGLQYTLAPTQYVRHWGMTHGNLYAAIQLSRDLIVILVAAVVLIAAFNVVSSLVLLVTDKREEVAILSTMGLQPRAIASIFLWLGTLIGIVGSALGVALGYVLSISITSIVARIEHVFGVNFLNTDVYPIAFLPTDPQAGDFVLVAFIAIAACALAAVYPARRAAQIAPAEVLSEA</sequence>
<feature type="domain" description="MacB-like periplasmic core" evidence="8">
    <location>
        <begin position="27"/>
        <end position="216"/>
    </location>
</feature>
<keyword evidence="4 9" id="KW-0812">Transmembrane</keyword>
<dbReference type="InterPro" id="IPR051447">
    <property type="entry name" value="Lipoprotein-release_system"/>
</dbReference>
<dbReference type="InterPro" id="IPR003838">
    <property type="entry name" value="ABC3_permease_C"/>
</dbReference>
<dbReference type="STRING" id="2518989.IMCC3088_1231"/>
<dbReference type="RefSeq" id="WP_009575534.1">
    <property type="nucleotide sequence ID" value="NZ_AEIG01000029.1"/>
</dbReference>
<evidence type="ECO:0000259" key="8">
    <source>
        <dbReference type="Pfam" id="PF12704"/>
    </source>
</evidence>
<protein>
    <submittedName>
        <fullName evidence="9">Lipoprotein releasing system transmembrane protein LolC</fullName>
    </submittedName>
</protein>
<name>F3L1D5_9GAMM</name>
<dbReference type="Proteomes" id="UP000005615">
    <property type="component" value="Unassembled WGS sequence"/>
</dbReference>
<evidence type="ECO:0000256" key="1">
    <source>
        <dbReference type="ARBA" id="ARBA00004651"/>
    </source>
</evidence>
<proteinExistence type="inferred from homology"/>
<dbReference type="Pfam" id="PF02687">
    <property type="entry name" value="FtsX"/>
    <property type="match status" value="1"/>
</dbReference>
<keyword evidence="6" id="KW-0472">Membrane</keyword>
<dbReference type="InterPro" id="IPR025857">
    <property type="entry name" value="MacB_PCD"/>
</dbReference>